<evidence type="ECO:0008006" key="8">
    <source>
        <dbReference type="Google" id="ProtNLM"/>
    </source>
</evidence>
<protein>
    <recommendedName>
        <fullName evidence="8">Oxidase ustYa</fullName>
    </recommendedName>
</protein>
<keyword evidence="2" id="KW-0560">Oxidoreductase</keyword>
<dbReference type="OrthoDB" id="3687641at2759"/>
<name>A0A2S6BVM1_9PEZI</name>
<gene>
    <name evidence="6" type="ORF">CBER1_09211</name>
</gene>
<comment type="similarity">
    <text evidence="3">Belongs to the ustYa family.</text>
</comment>
<dbReference type="STRING" id="357750.A0A2S6BVM1"/>
<dbReference type="GO" id="GO:0043386">
    <property type="term" value="P:mycotoxin biosynthetic process"/>
    <property type="evidence" value="ECO:0007669"/>
    <property type="project" value="InterPro"/>
</dbReference>
<evidence type="ECO:0000313" key="6">
    <source>
        <dbReference type="EMBL" id="PPJ51522.1"/>
    </source>
</evidence>
<dbReference type="GO" id="GO:0016491">
    <property type="term" value="F:oxidoreductase activity"/>
    <property type="evidence" value="ECO:0007669"/>
    <property type="project" value="UniProtKB-KW"/>
</dbReference>
<keyword evidence="5" id="KW-1133">Transmembrane helix</keyword>
<evidence type="ECO:0000256" key="2">
    <source>
        <dbReference type="ARBA" id="ARBA00023002"/>
    </source>
</evidence>
<organism evidence="6 7">
    <name type="scientific">Cercospora berteroae</name>
    <dbReference type="NCBI Taxonomy" id="357750"/>
    <lineage>
        <taxon>Eukaryota</taxon>
        <taxon>Fungi</taxon>
        <taxon>Dikarya</taxon>
        <taxon>Ascomycota</taxon>
        <taxon>Pezizomycotina</taxon>
        <taxon>Dothideomycetes</taxon>
        <taxon>Dothideomycetidae</taxon>
        <taxon>Mycosphaerellales</taxon>
        <taxon>Mycosphaerellaceae</taxon>
        <taxon>Cercospora</taxon>
    </lineage>
</organism>
<dbReference type="Proteomes" id="UP000237631">
    <property type="component" value="Unassembled WGS sequence"/>
</dbReference>
<dbReference type="PANTHER" id="PTHR33365:SF11">
    <property type="entry name" value="TAT PATHWAY SIGNAL SEQUENCE"/>
    <property type="match status" value="1"/>
</dbReference>
<evidence type="ECO:0000256" key="5">
    <source>
        <dbReference type="SAM" id="Phobius"/>
    </source>
</evidence>
<feature type="region of interest" description="Disordered" evidence="4">
    <location>
        <begin position="1"/>
        <end position="31"/>
    </location>
</feature>
<dbReference type="EMBL" id="PNEN01001750">
    <property type="protein sequence ID" value="PPJ51522.1"/>
    <property type="molecule type" value="Genomic_DNA"/>
</dbReference>
<proteinExistence type="inferred from homology"/>
<reference evidence="7" key="1">
    <citation type="journal article" date="2017" name="bioRxiv">
        <title>Conservation of a gene cluster reveals novel cercosporin biosynthetic mechanisms and extends production to the genus Colletotrichum.</title>
        <authorList>
            <person name="de Jonge R."/>
            <person name="Ebert M.K."/>
            <person name="Huitt-Roehl C.R."/>
            <person name="Pal P."/>
            <person name="Suttle J.C."/>
            <person name="Spanner R.E."/>
            <person name="Neubauer J.D."/>
            <person name="Jurick W.M.II."/>
            <person name="Stott K.A."/>
            <person name="Secor G.A."/>
            <person name="Thomma B.P.H.J."/>
            <person name="Van de Peer Y."/>
            <person name="Townsend C.A."/>
            <person name="Bolton M.D."/>
        </authorList>
    </citation>
    <scope>NUCLEOTIDE SEQUENCE [LARGE SCALE GENOMIC DNA]</scope>
    <source>
        <strain evidence="7">CBS538.71</strain>
    </source>
</reference>
<evidence type="ECO:0000256" key="4">
    <source>
        <dbReference type="SAM" id="MobiDB-lite"/>
    </source>
</evidence>
<keyword evidence="5" id="KW-0812">Transmembrane</keyword>
<keyword evidence="7" id="KW-1185">Reference proteome</keyword>
<dbReference type="PANTHER" id="PTHR33365">
    <property type="entry name" value="YALI0B05434P"/>
    <property type="match status" value="1"/>
</dbReference>
<comment type="caution">
    <text evidence="6">The sequence shown here is derived from an EMBL/GenBank/DDBJ whole genome shotgun (WGS) entry which is preliminary data.</text>
</comment>
<accession>A0A2S6BVM1</accession>
<dbReference type="AlphaFoldDB" id="A0A2S6BVM1"/>
<dbReference type="Pfam" id="PF11807">
    <property type="entry name" value="UstYa"/>
    <property type="match status" value="1"/>
</dbReference>
<evidence type="ECO:0000256" key="3">
    <source>
        <dbReference type="ARBA" id="ARBA00035112"/>
    </source>
</evidence>
<comment type="pathway">
    <text evidence="1">Mycotoxin biosynthesis.</text>
</comment>
<keyword evidence="5" id="KW-0472">Membrane</keyword>
<evidence type="ECO:0000313" key="7">
    <source>
        <dbReference type="Proteomes" id="UP000237631"/>
    </source>
</evidence>
<feature type="transmembrane region" description="Helical" evidence="5">
    <location>
        <begin position="39"/>
        <end position="59"/>
    </location>
</feature>
<sequence length="270" mass="30175">MDPNSSTFIGEKTRFLPQDEESERGAETQSARSSTRQRVIALCKWGWVLALYTFGVVLVQRAFIPETQGLSIHGVTLGGDINGILPELPLEVSVFPNTEGLYSANGTSEADSLKVRRRWLELFPLGRGQVGIKQEQGSHLLKPFSLHPSRVGKGYFVSWVHQLHCLYIMMNEWDEAKQYGFDGKEDYGHLSHCWDYLRHTILCSMDMTLEGEVEHGVPIGPGTTHVCRNYEAGKSQVEALRQSDELSISLSGELRIGNGGIRGELEPESR</sequence>
<dbReference type="InterPro" id="IPR021765">
    <property type="entry name" value="UstYa-like"/>
</dbReference>
<evidence type="ECO:0000256" key="1">
    <source>
        <dbReference type="ARBA" id="ARBA00004685"/>
    </source>
</evidence>